<evidence type="ECO:0000313" key="1">
    <source>
        <dbReference type="EMBL" id="KPY95097.1"/>
    </source>
</evidence>
<dbReference type="EMBL" id="LJRO01000361">
    <property type="protein sequence ID" value="KPY95097.1"/>
    <property type="molecule type" value="Genomic_DNA"/>
</dbReference>
<sequence length="124" mass="14051">MIGRAKGVEKALGSRRGKDLADRYRIYQPWTDIAEKGRFMTRAAAGNDTDAPLLRRPVFADDPWITVTLCQFGVRDQNAAQHVLDHLVRIVYHSVHNAISCVLFIRIGWVKVAERPSMICRHAP</sequence>
<comment type="caution">
    <text evidence="1">The sequence shown here is derived from an EMBL/GenBank/DDBJ whole genome shotgun (WGS) entry which is preliminary data.</text>
</comment>
<proteinExistence type="predicted"/>
<evidence type="ECO:0000313" key="2">
    <source>
        <dbReference type="Proteomes" id="UP000050523"/>
    </source>
</evidence>
<dbReference type="Proteomes" id="UP000050523">
    <property type="component" value="Unassembled WGS sequence"/>
</dbReference>
<protein>
    <submittedName>
        <fullName evidence="1">Isoflavone reductase</fullName>
    </submittedName>
</protein>
<dbReference type="AlphaFoldDB" id="A0AA40P216"/>
<name>A0AA40P216_9PSED</name>
<reference evidence="1 2" key="1">
    <citation type="submission" date="2015-09" db="EMBL/GenBank/DDBJ databases">
        <title>Genome announcement of multiple Pseudomonas syringae strains.</title>
        <authorList>
            <person name="Thakur S."/>
            <person name="Wang P.W."/>
            <person name="Gong Y."/>
            <person name="Weir B.S."/>
            <person name="Guttman D.S."/>
        </authorList>
    </citation>
    <scope>NUCLEOTIDE SEQUENCE [LARGE SCALE GENOMIC DNA]</scope>
    <source>
        <strain evidence="1 2">ICMP9151</strain>
    </source>
</reference>
<gene>
    <name evidence="1" type="ORF">ALO43_200384</name>
</gene>
<accession>A0AA40P216</accession>
<organism evidence="1 2">
    <name type="scientific">Pseudomonas tremae</name>
    <dbReference type="NCBI Taxonomy" id="200454"/>
    <lineage>
        <taxon>Bacteria</taxon>
        <taxon>Pseudomonadati</taxon>
        <taxon>Pseudomonadota</taxon>
        <taxon>Gammaproteobacteria</taxon>
        <taxon>Pseudomonadales</taxon>
        <taxon>Pseudomonadaceae</taxon>
        <taxon>Pseudomonas</taxon>
    </lineage>
</organism>